<organism evidence="2 3">
    <name type="scientific">Streptomyces laculatispora</name>
    <dbReference type="NCBI Taxonomy" id="887464"/>
    <lineage>
        <taxon>Bacteria</taxon>
        <taxon>Bacillati</taxon>
        <taxon>Actinomycetota</taxon>
        <taxon>Actinomycetes</taxon>
        <taxon>Kitasatosporales</taxon>
        <taxon>Streptomycetaceae</taxon>
        <taxon>Streptomyces</taxon>
    </lineage>
</organism>
<feature type="domain" description="Pyrrolo-quinoline quinone repeat" evidence="1">
    <location>
        <begin position="361"/>
        <end position="439"/>
    </location>
</feature>
<evidence type="ECO:0000313" key="3">
    <source>
        <dbReference type="Proteomes" id="UP001229952"/>
    </source>
</evidence>
<protein>
    <submittedName>
        <fullName evidence="2">PQQ-binding-like beta-propeller repeat protein</fullName>
    </submittedName>
</protein>
<reference evidence="2 3" key="1">
    <citation type="submission" date="2023-03" db="EMBL/GenBank/DDBJ databases">
        <title>Isolation and description of six Streptomyces strains from soil environments, able to metabolize different microbial glucans.</title>
        <authorList>
            <person name="Widen T."/>
            <person name="Larsbrink J."/>
        </authorList>
    </citation>
    <scope>NUCLEOTIDE SEQUENCE [LARGE SCALE GENOMIC DNA]</scope>
    <source>
        <strain evidence="2 3">Mut2</strain>
        <plasmid evidence="2 3">unnamed1</plasmid>
    </source>
</reference>
<accession>A0ABY9II49</accession>
<dbReference type="PROSITE" id="PS50231">
    <property type="entry name" value="RICIN_B_LECTIN"/>
    <property type="match status" value="1"/>
</dbReference>
<dbReference type="InterPro" id="IPR018391">
    <property type="entry name" value="PQQ_b-propeller_rpt"/>
</dbReference>
<feature type="domain" description="Pyrrolo-quinoline quinone repeat" evidence="1">
    <location>
        <begin position="552"/>
        <end position="640"/>
    </location>
</feature>
<dbReference type="InterPro" id="IPR015943">
    <property type="entry name" value="WD40/YVTN_repeat-like_dom_sf"/>
</dbReference>
<dbReference type="InterPro" id="IPR002372">
    <property type="entry name" value="PQQ_rpt_dom"/>
</dbReference>
<name>A0ABY9II49_9ACTN</name>
<dbReference type="SUPFAM" id="SSF50998">
    <property type="entry name" value="Quinoprotein alcohol dehydrogenase-like"/>
    <property type="match status" value="2"/>
</dbReference>
<evidence type="ECO:0000313" key="2">
    <source>
        <dbReference type="EMBL" id="WLQ45658.1"/>
    </source>
</evidence>
<dbReference type="Gene3D" id="2.130.10.10">
    <property type="entry name" value="YVTN repeat-like/Quinoprotein amine dehydrogenase"/>
    <property type="match status" value="2"/>
</dbReference>
<feature type="domain" description="Pyrrolo-quinoline quinone repeat" evidence="1">
    <location>
        <begin position="275"/>
        <end position="351"/>
    </location>
</feature>
<dbReference type="Pfam" id="PF13360">
    <property type="entry name" value="PQQ_2"/>
    <property type="match status" value="4"/>
</dbReference>
<dbReference type="PANTHER" id="PTHR34512">
    <property type="entry name" value="CELL SURFACE PROTEIN"/>
    <property type="match status" value="1"/>
</dbReference>
<keyword evidence="2" id="KW-0614">Plasmid</keyword>
<dbReference type="Proteomes" id="UP001229952">
    <property type="component" value="Plasmid unnamed1"/>
</dbReference>
<dbReference type="InterPro" id="IPR011047">
    <property type="entry name" value="Quinoprotein_ADH-like_sf"/>
</dbReference>
<keyword evidence="3" id="KW-1185">Reference proteome</keyword>
<proteinExistence type="predicted"/>
<geneLocation type="plasmid" evidence="2 3">
    <name>unnamed1</name>
</geneLocation>
<sequence>MPALGDHITPTHVRFQGRNISKVDDILVRGRSATGAEHLLSVGVRRRPRLVPSEADSVQLIRAYLDVVVGDWPLLQSGRQRLALAVVPACQPAHQLADLAGIAAAEPTPAEFRRRMASGGGYANKGVRGRLAQVDALVAAALRPRPAGRAACSPDVLTWRLLSKLSLIELRLEGADLSDRTEAVARLQQLTPEGLPSEADALFSRLAELVGIYAPEGAEVSLSSLTADLHGLACFAPLPGPKGAVGKAKVTGVPQQAKSQEARGRTGSGRQQFALWRAPTVSGKALQPVLESETLVVRDGYWLVGFDKTAGKRLWALQTAFDALPVTGSGQVFVADRSGRVVPIDARTGRKGRPLPIHMTDGSAVVDRGTLFTAAPDAHVHALDLASRVPLWTRPVGGGPAGPPRMCAGRVFLQTCHGSNSGDGTTMDGDLWAFSADGSLHMHAAQQGELLHWAVDDSNVYVVSRNQPGQSRITALDSDSGRMRWHHSFDGDLAGKPALTRRSVYLTTTSGDVVALASDTGRELWRTGAGVRAAAAALVYDGVVYLGLWQPRQFIALDADSGAPLWRKRTSGSFISAPFTASGVVYAGHRGGLTHGWDTRSGKEIRRAEVMWDEALQGSPLVAASTAYVTGSGGELLALSLHAT</sequence>
<dbReference type="PANTHER" id="PTHR34512:SF30">
    <property type="entry name" value="OUTER MEMBRANE PROTEIN ASSEMBLY FACTOR BAMB"/>
    <property type="match status" value="1"/>
</dbReference>
<gene>
    <name evidence="2" type="ORF">P8A22_38205</name>
</gene>
<evidence type="ECO:0000259" key="1">
    <source>
        <dbReference type="Pfam" id="PF13360"/>
    </source>
</evidence>
<dbReference type="RefSeq" id="WP_306092804.1">
    <property type="nucleotide sequence ID" value="NZ_CP120993.1"/>
</dbReference>
<dbReference type="EMBL" id="CP120993">
    <property type="protein sequence ID" value="WLQ45658.1"/>
    <property type="molecule type" value="Genomic_DNA"/>
</dbReference>
<feature type="domain" description="Pyrrolo-quinoline quinone repeat" evidence="1">
    <location>
        <begin position="446"/>
        <end position="547"/>
    </location>
</feature>
<dbReference type="SMART" id="SM00564">
    <property type="entry name" value="PQQ"/>
    <property type="match status" value="7"/>
</dbReference>